<keyword evidence="5" id="KW-0804">Transcription</keyword>
<name>A0A0H5NY96_NOCFR</name>
<evidence type="ECO:0000313" key="8">
    <source>
        <dbReference type="Proteomes" id="UP000057820"/>
    </source>
</evidence>
<dbReference type="Gene3D" id="1.10.10.10">
    <property type="entry name" value="Winged helix-like DNA-binding domain superfamily/Winged helix DNA-binding domain"/>
    <property type="match status" value="1"/>
</dbReference>
<dbReference type="AlphaFoldDB" id="A0A0H5NY96"/>
<evidence type="ECO:0000256" key="2">
    <source>
        <dbReference type="ARBA" id="ARBA00023015"/>
    </source>
</evidence>
<evidence type="ECO:0000256" key="1">
    <source>
        <dbReference type="ARBA" id="ARBA00009437"/>
    </source>
</evidence>
<keyword evidence="4" id="KW-0010">Activator</keyword>
<dbReference type="SUPFAM" id="SSF46785">
    <property type="entry name" value="Winged helix' DNA-binding domain"/>
    <property type="match status" value="1"/>
</dbReference>
<dbReference type="Gene3D" id="3.40.190.10">
    <property type="entry name" value="Periplasmic binding protein-like II"/>
    <property type="match status" value="2"/>
</dbReference>
<organism evidence="7 8">
    <name type="scientific">Nocardia farcinica</name>
    <dbReference type="NCBI Taxonomy" id="37329"/>
    <lineage>
        <taxon>Bacteria</taxon>
        <taxon>Bacillati</taxon>
        <taxon>Actinomycetota</taxon>
        <taxon>Actinomycetes</taxon>
        <taxon>Mycobacteriales</taxon>
        <taxon>Nocardiaceae</taxon>
        <taxon>Nocardia</taxon>
    </lineage>
</organism>
<feature type="domain" description="HTH lysR-type" evidence="6">
    <location>
        <begin position="4"/>
        <end position="61"/>
    </location>
</feature>
<dbReference type="InterPro" id="IPR000847">
    <property type="entry name" value="LysR_HTH_N"/>
</dbReference>
<evidence type="ECO:0000256" key="5">
    <source>
        <dbReference type="ARBA" id="ARBA00023163"/>
    </source>
</evidence>
<dbReference type="EMBL" id="LN868938">
    <property type="protein sequence ID" value="CRY75031.1"/>
    <property type="molecule type" value="Genomic_DNA"/>
</dbReference>
<dbReference type="GO" id="GO:0003677">
    <property type="term" value="F:DNA binding"/>
    <property type="evidence" value="ECO:0007669"/>
    <property type="project" value="UniProtKB-KW"/>
</dbReference>
<dbReference type="PROSITE" id="PS50931">
    <property type="entry name" value="HTH_LYSR"/>
    <property type="match status" value="1"/>
</dbReference>
<dbReference type="GO" id="GO:0032993">
    <property type="term" value="C:protein-DNA complex"/>
    <property type="evidence" value="ECO:0007669"/>
    <property type="project" value="TreeGrafter"/>
</dbReference>
<keyword evidence="2" id="KW-0805">Transcription regulation</keyword>
<evidence type="ECO:0000259" key="6">
    <source>
        <dbReference type="PROSITE" id="PS50931"/>
    </source>
</evidence>
<keyword evidence="3" id="KW-0238">DNA-binding</keyword>
<dbReference type="PANTHER" id="PTHR30346:SF0">
    <property type="entry name" value="HCA OPERON TRANSCRIPTIONAL ACTIVATOR HCAR"/>
    <property type="match status" value="1"/>
</dbReference>
<evidence type="ECO:0000313" key="7">
    <source>
        <dbReference type="EMBL" id="CRY75031.1"/>
    </source>
</evidence>
<dbReference type="Proteomes" id="UP000057820">
    <property type="component" value="Chromosome 1"/>
</dbReference>
<dbReference type="PANTHER" id="PTHR30346">
    <property type="entry name" value="TRANSCRIPTIONAL DUAL REGULATOR HCAR-RELATED"/>
    <property type="match status" value="1"/>
</dbReference>
<dbReference type="SUPFAM" id="SSF53850">
    <property type="entry name" value="Periplasmic binding protein-like II"/>
    <property type="match status" value="1"/>
</dbReference>
<dbReference type="InterPro" id="IPR005119">
    <property type="entry name" value="LysR_subst-bd"/>
</dbReference>
<dbReference type="Pfam" id="PF03466">
    <property type="entry name" value="LysR_substrate"/>
    <property type="match status" value="1"/>
</dbReference>
<evidence type="ECO:0000256" key="4">
    <source>
        <dbReference type="ARBA" id="ARBA00023159"/>
    </source>
</evidence>
<dbReference type="InterPro" id="IPR036388">
    <property type="entry name" value="WH-like_DNA-bd_sf"/>
</dbReference>
<reference evidence="8" key="1">
    <citation type="submission" date="2015-03" db="EMBL/GenBank/DDBJ databases">
        <authorList>
            <consortium name="Pathogen Informatics"/>
        </authorList>
    </citation>
    <scope>NUCLEOTIDE SEQUENCE [LARGE SCALE GENOMIC DNA]</scope>
    <source>
        <strain evidence="8">NCTC11134</strain>
    </source>
</reference>
<dbReference type="KEGG" id="nfr:ERS450000_01116"/>
<dbReference type="PRINTS" id="PR00039">
    <property type="entry name" value="HTHLYSR"/>
</dbReference>
<dbReference type="CDD" id="cd08414">
    <property type="entry name" value="PBP2_LTTR_aromatics_like"/>
    <property type="match status" value="1"/>
</dbReference>
<comment type="similarity">
    <text evidence="1">Belongs to the LysR transcriptional regulatory family.</text>
</comment>
<dbReference type="InterPro" id="IPR036390">
    <property type="entry name" value="WH_DNA-bd_sf"/>
</dbReference>
<sequence>MSGVEPRELEAFLALADELHFGRAAARLYLSQSRVSQLLRALEQRIGGRLVERTSRTVRLTPLGAEFAAQLRPAYAALRSVLEAARAAAGGVDGVLRLGFQGASDEHLMRAVERFATRYPGCRLELTEIPLADPFGALRRGEIDLAVVLLPMGERDLVLGPVFDGQQQMLALPSGHRLAGREAVTAEELAGCPLVGLRGPAPDYWRLAQAPDRTPSGRTIPAGPAVATLEEGLATVAAGTAAMLLCHPTAESHRRRAVSFVPVRGLPVSRLGLVWRREHETARVRAFSETLALVLGHQPPDATDLPAGSRAAAPRVCGIGAPVRA</sequence>
<dbReference type="Pfam" id="PF00126">
    <property type="entry name" value="HTH_1"/>
    <property type="match status" value="1"/>
</dbReference>
<evidence type="ECO:0000256" key="3">
    <source>
        <dbReference type="ARBA" id="ARBA00023125"/>
    </source>
</evidence>
<gene>
    <name evidence="7" type="primary">oxyR_3</name>
    <name evidence="7" type="ORF">ERS450000_01116</name>
</gene>
<dbReference type="RefSeq" id="WP_060590958.1">
    <property type="nucleotide sequence ID" value="NZ_CP031418.1"/>
</dbReference>
<proteinExistence type="inferred from homology"/>
<accession>A0A0H5NY96</accession>
<protein>
    <submittedName>
        <fullName evidence="7">Morphology and auto-aggregation control protein</fullName>
    </submittedName>
</protein>
<dbReference type="GO" id="GO:0003700">
    <property type="term" value="F:DNA-binding transcription factor activity"/>
    <property type="evidence" value="ECO:0007669"/>
    <property type="project" value="InterPro"/>
</dbReference>